<proteinExistence type="predicted"/>
<dbReference type="RefSeq" id="WP_346760232.1">
    <property type="nucleotide sequence ID" value="NZ_JAUJEB010000005.1"/>
</dbReference>
<dbReference type="PRINTS" id="PR00035">
    <property type="entry name" value="HTHGNTR"/>
</dbReference>
<feature type="domain" description="HTH gntR-type" evidence="4">
    <location>
        <begin position="13"/>
        <end position="81"/>
    </location>
</feature>
<accession>A0ABT8LAV1</accession>
<evidence type="ECO:0000313" key="6">
    <source>
        <dbReference type="Proteomes" id="UP001172083"/>
    </source>
</evidence>
<keyword evidence="1" id="KW-0805">Transcription regulation</keyword>
<reference evidence="5" key="1">
    <citation type="submission" date="2023-06" db="EMBL/GenBank/DDBJ databases">
        <title>Genomic of Agaribacillus aureum.</title>
        <authorList>
            <person name="Wang G."/>
        </authorList>
    </citation>
    <scope>NUCLEOTIDE SEQUENCE</scope>
    <source>
        <strain evidence="5">BMA12</strain>
    </source>
</reference>
<dbReference type="SUPFAM" id="SSF48008">
    <property type="entry name" value="GntR ligand-binding domain-like"/>
    <property type="match status" value="1"/>
</dbReference>
<dbReference type="EMBL" id="JAUJEB010000005">
    <property type="protein sequence ID" value="MDN5214894.1"/>
    <property type="molecule type" value="Genomic_DNA"/>
</dbReference>
<keyword evidence="6" id="KW-1185">Reference proteome</keyword>
<evidence type="ECO:0000256" key="2">
    <source>
        <dbReference type="ARBA" id="ARBA00023125"/>
    </source>
</evidence>
<dbReference type="Gene3D" id="1.10.10.10">
    <property type="entry name" value="Winged helix-like DNA-binding domain superfamily/Winged helix DNA-binding domain"/>
    <property type="match status" value="1"/>
</dbReference>
<evidence type="ECO:0000256" key="3">
    <source>
        <dbReference type="ARBA" id="ARBA00023163"/>
    </source>
</evidence>
<keyword evidence="3" id="KW-0804">Transcription</keyword>
<dbReference type="InterPro" id="IPR036388">
    <property type="entry name" value="WH-like_DNA-bd_sf"/>
</dbReference>
<gene>
    <name evidence="5" type="ORF">QQ020_22630</name>
</gene>
<dbReference type="SMART" id="SM00895">
    <property type="entry name" value="FCD"/>
    <property type="match status" value="1"/>
</dbReference>
<evidence type="ECO:0000259" key="4">
    <source>
        <dbReference type="PROSITE" id="PS50949"/>
    </source>
</evidence>
<sequence>MDIFENLQQIKIERPSDKIIGQIKALISSGQLKPGDRLPSERKLSEKFGVGRGYVREAIQKLEFYGILRTLPQSGTLVAGLGVTALEGLINDVLQLNQSDFHSLVETRVILEINAAKLAAERANDAELRKISQALEAFNAKVESGEEAVEEDLMFHLKIAEASENSVLKSLLLIIVPDLINYTKTLKICADDRPIRSMKEHQEIFDEIVSGNSEGAGKAMRTHLKDVLEYRPPNDLGINGNS</sequence>
<dbReference type="InterPro" id="IPR011711">
    <property type="entry name" value="GntR_C"/>
</dbReference>
<dbReference type="Pfam" id="PF07729">
    <property type="entry name" value="FCD"/>
    <property type="match status" value="1"/>
</dbReference>
<dbReference type="InterPro" id="IPR036390">
    <property type="entry name" value="WH_DNA-bd_sf"/>
</dbReference>
<name>A0ABT8LAV1_9BACT</name>
<evidence type="ECO:0000256" key="1">
    <source>
        <dbReference type="ARBA" id="ARBA00023015"/>
    </source>
</evidence>
<dbReference type="CDD" id="cd07377">
    <property type="entry name" value="WHTH_GntR"/>
    <property type="match status" value="1"/>
</dbReference>
<organism evidence="5 6">
    <name type="scientific">Agaribacillus aureus</name>
    <dbReference type="NCBI Taxonomy" id="3051825"/>
    <lineage>
        <taxon>Bacteria</taxon>
        <taxon>Pseudomonadati</taxon>
        <taxon>Bacteroidota</taxon>
        <taxon>Cytophagia</taxon>
        <taxon>Cytophagales</taxon>
        <taxon>Splendidivirgaceae</taxon>
        <taxon>Agaribacillus</taxon>
    </lineage>
</organism>
<dbReference type="Gene3D" id="1.20.120.530">
    <property type="entry name" value="GntR ligand-binding domain-like"/>
    <property type="match status" value="1"/>
</dbReference>
<comment type="caution">
    <text evidence="5">The sequence shown here is derived from an EMBL/GenBank/DDBJ whole genome shotgun (WGS) entry which is preliminary data.</text>
</comment>
<protein>
    <submittedName>
        <fullName evidence="5">FadR/GntR family transcriptional regulator</fullName>
    </submittedName>
</protein>
<evidence type="ECO:0000313" key="5">
    <source>
        <dbReference type="EMBL" id="MDN5214894.1"/>
    </source>
</evidence>
<dbReference type="SUPFAM" id="SSF46785">
    <property type="entry name" value="Winged helix' DNA-binding domain"/>
    <property type="match status" value="1"/>
</dbReference>
<dbReference type="PROSITE" id="PS50949">
    <property type="entry name" value="HTH_GNTR"/>
    <property type="match status" value="1"/>
</dbReference>
<dbReference type="Pfam" id="PF00392">
    <property type="entry name" value="GntR"/>
    <property type="match status" value="1"/>
</dbReference>
<dbReference type="InterPro" id="IPR008920">
    <property type="entry name" value="TF_FadR/GntR_C"/>
</dbReference>
<dbReference type="InterPro" id="IPR000524">
    <property type="entry name" value="Tscrpt_reg_HTH_GntR"/>
</dbReference>
<keyword evidence="2" id="KW-0238">DNA-binding</keyword>
<dbReference type="PANTHER" id="PTHR43537:SF5">
    <property type="entry name" value="UXU OPERON TRANSCRIPTIONAL REGULATOR"/>
    <property type="match status" value="1"/>
</dbReference>
<dbReference type="PANTHER" id="PTHR43537">
    <property type="entry name" value="TRANSCRIPTIONAL REGULATOR, GNTR FAMILY"/>
    <property type="match status" value="1"/>
</dbReference>
<dbReference type="SMART" id="SM00345">
    <property type="entry name" value="HTH_GNTR"/>
    <property type="match status" value="1"/>
</dbReference>
<dbReference type="Proteomes" id="UP001172083">
    <property type="component" value="Unassembled WGS sequence"/>
</dbReference>